<accession>A0ABQ6IPB8</accession>
<name>A0ABQ6IPB8_9MICO</name>
<proteinExistence type="predicted"/>
<evidence type="ECO:0008006" key="3">
    <source>
        <dbReference type="Google" id="ProtNLM"/>
    </source>
</evidence>
<dbReference type="Pfam" id="PF11452">
    <property type="entry name" value="DUF3000"/>
    <property type="match status" value="1"/>
</dbReference>
<dbReference type="EMBL" id="BSUO01000001">
    <property type="protein sequence ID" value="GMA39729.1"/>
    <property type="molecule type" value="Genomic_DNA"/>
</dbReference>
<evidence type="ECO:0000313" key="2">
    <source>
        <dbReference type="Proteomes" id="UP001157126"/>
    </source>
</evidence>
<organism evidence="1 2">
    <name type="scientific">Mobilicoccus caccae</name>
    <dbReference type="NCBI Taxonomy" id="1859295"/>
    <lineage>
        <taxon>Bacteria</taxon>
        <taxon>Bacillati</taxon>
        <taxon>Actinomycetota</taxon>
        <taxon>Actinomycetes</taxon>
        <taxon>Micrococcales</taxon>
        <taxon>Dermatophilaceae</taxon>
        <taxon>Mobilicoccus</taxon>
    </lineage>
</organism>
<protein>
    <recommendedName>
        <fullName evidence="3">DUF3000 domain-containing protein</fullName>
    </recommendedName>
</protein>
<sequence>MTIRRAEPRAASEFEEAVGRLRDLRLRPELSLSEIPAPQRIAPHSAALSAEVSLDMEEEPLATGRFILLHDEAAPEAWDGSWRIVTLSRAHLEPELASDPLLSEVGWSWLTDALHTGGAAHRSLGGTVTRVVSESFGTLSDKEPSVEIEMRASWTPDGDDLVEHLSIWTDVLCTLAGIPPIPTGVTHLDGRLR</sequence>
<gene>
    <name evidence="1" type="ORF">GCM10025883_17740</name>
</gene>
<reference evidence="2" key="1">
    <citation type="journal article" date="2019" name="Int. J. Syst. Evol. Microbiol.">
        <title>The Global Catalogue of Microorganisms (GCM) 10K type strain sequencing project: providing services to taxonomists for standard genome sequencing and annotation.</title>
        <authorList>
            <consortium name="The Broad Institute Genomics Platform"/>
            <consortium name="The Broad Institute Genome Sequencing Center for Infectious Disease"/>
            <person name="Wu L."/>
            <person name="Ma J."/>
        </authorList>
    </citation>
    <scope>NUCLEOTIDE SEQUENCE [LARGE SCALE GENOMIC DNA]</scope>
    <source>
        <strain evidence="2">NBRC 113072</strain>
    </source>
</reference>
<dbReference type="RefSeq" id="WP_284303563.1">
    <property type="nucleotide sequence ID" value="NZ_BSUO01000001.1"/>
</dbReference>
<keyword evidence="2" id="KW-1185">Reference proteome</keyword>
<dbReference type="InterPro" id="IPR021555">
    <property type="entry name" value="DUF3000"/>
</dbReference>
<comment type="caution">
    <text evidence="1">The sequence shown here is derived from an EMBL/GenBank/DDBJ whole genome shotgun (WGS) entry which is preliminary data.</text>
</comment>
<evidence type="ECO:0000313" key="1">
    <source>
        <dbReference type="EMBL" id="GMA39729.1"/>
    </source>
</evidence>
<dbReference type="Proteomes" id="UP001157126">
    <property type="component" value="Unassembled WGS sequence"/>
</dbReference>